<dbReference type="EMBL" id="JACHXE010000004">
    <property type="protein sequence ID" value="MBB3077948.1"/>
    <property type="molecule type" value="Genomic_DNA"/>
</dbReference>
<accession>A0A7W4ZSQ7</accession>
<keyword evidence="1" id="KW-0812">Transmembrane</keyword>
<reference evidence="2 3" key="1">
    <citation type="submission" date="2020-08" db="EMBL/GenBank/DDBJ databases">
        <title>Genomic Encyclopedia of Type Strains, Phase III (KMG-III): the genomes of soil and plant-associated and newly described type strains.</title>
        <authorList>
            <person name="Whitman W."/>
        </authorList>
    </citation>
    <scope>NUCLEOTIDE SEQUENCE [LARGE SCALE GENOMIC DNA]</scope>
    <source>
        <strain evidence="2 3">CECT 3237</strain>
    </source>
</reference>
<evidence type="ECO:0000313" key="3">
    <source>
        <dbReference type="Proteomes" id="UP000572907"/>
    </source>
</evidence>
<name>A0A7W4ZSQ7_9ACTN</name>
<dbReference type="RefSeq" id="WP_229845481.1">
    <property type="nucleotide sequence ID" value="NZ_BMUP01000006.1"/>
</dbReference>
<gene>
    <name evidence="2" type="ORF">FHS41_004455</name>
</gene>
<evidence type="ECO:0000313" key="2">
    <source>
        <dbReference type="EMBL" id="MBB3077948.1"/>
    </source>
</evidence>
<protein>
    <submittedName>
        <fullName evidence="2">Uncharacterized protein</fullName>
    </submittedName>
</protein>
<keyword evidence="3" id="KW-1185">Reference proteome</keyword>
<comment type="caution">
    <text evidence="2">The sequence shown here is derived from an EMBL/GenBank/DDBJ whole genome shotgun (WGS) entry which is preliminary data.</text>
</comment>
<evidence type="ECO:0000256" key="1">
    <source>
        <dbReference type="SAM" id="Phobius"/>
    </source>
</evidence>
<keyword evidence="1" id="KW-1133">Transmembrane helix</keyword>
<keyword evidence="1" id="KW-0472">Membrane</keyword>
<feature type="transmembrane region" description="Helical" evidence="1">
    <location>
        <begin position="49"/>
        <end position="71"/>
    </location>
</feature>
<dbReference type="Proteomes" id="UP000572907">
    <property type="component" value="Unassembled WGS sequence"/>
</dbReference>
<sequence>MNGFLIAALRAGNAFAVLAGLFGQFVVIPTTAADEVDRFPRDAIFTPRAFRWVDVIIGASVVATVLALGVAGHLTVAELPSPDDGMDAESALVAATAGVAGPHFEALCREYVLGPGRTLLDTSMGEVGCGVVTDSRERRQIQIDVAVVESGSGGGRPAVALLGEAKWGTVMGTNHLERLQRARELLAGRGMDTTRCGLACFSAAGFSDALREEAERGGVLLIGLDELYGRTMPTAVLP</sequence>
<dbReference type="AlphaFoldDB" id="A0A7W4ZSQ7"/>
<organism evidence="2 3">
    <name type="scientific">Streptomyces violarus</name>
    <dbReference type="NCBI Taxonomy" id="67380"/>
    <lineage>
        <taxon>Bacteria</taxon>
        <taxon>Bacillati</taxon>
        <taxon>Actinomycetota</taxon>
        <taxon>Actinomycetes</taxon>
        <taxon>Kitasatosporales</taxon>
        <taxon>Streptomycetaceae</taxon>
        <taxon>Streptomyces</taxon>
    </lineage>
</organism>
<proteinExistence type="predicted"/>